<dbReference type="PROSITE" id="PS51257">
    <property type="entry name" value="PROKAR_LIPOPROTEIN"/>
    <property type="match status" value="1"/>
</dbReference>
<organism evidence="2 3">
    <name type="scientific">Methylocaldum marinum</name>
    <dbReference type="NCBI Taxonomy" id="1432792"/>
    <lineage>
        <taxon>Bacteria</taxon>
        <taxon>Pseudomonadati</taxon>
        <taxon>Pseudomonadota</taxon>
        <taxon>Gammaproteobacteria</taxon>
        <taxon>Methylococcales</taxon>
        <taxon>Methylococcaceae</taxon>
        <taxon>Methylocaldum</taxon>
    </lineage>
</organism>
<dbReference type="Proteomes" id="UP000266313">
    <property type="component" value="Chromosome"/>
</dbReference>
<keyword evidence="3" id="KW-1185">Reference proteome</keyword>
<evidence type="ECO:0008006" key="4">
    <source>
        <dbReference type="Google" id="ProtNLM"/>
    </source>
</evidence>
<sequence>MRIPFLIVSMSLLAGCSIGLKPQGAPLRPESVGKILLRVVPENLDKAQTPAMAERISKNLSSWGYPVEAEQSEDVEIEVTHEMTARVGSVENKGTPTGFSFSIGNSDPRALGFQKADVLPVTCTLKSTARSSETASLFMDFIADEKVKDSSRARNDPALLKIFENHIGTVCFNLLDKLKVPRKKSASSTSTSTWMPEIRIEVTEKPAKSETGTSTGALPVLPAGTDRPTNPEAPISEVDSSSPPEEPPVTTETSADTEEGRKRIIIHNRGNPVILDFGFERK</sequence>
<feature type="compositionally biased region" description="Basic and acidic residues" evidence="1">
    <location>
        <begin position="198"/>
        <end position="208"/>
    </location>
</feature>
<dbReference type="EMBL" id="AP017928">
    <property type="protein sequence ID" value="BBA34763.1"/>
    <property type="molecule type" value="Genomic_DNA"/>
</dbReference>
<dbReference type="OrthoDB" id="5566953at2"/>
<dbReference type="RefSeq" id="WP_145986526.1">
    <property type="nucleotide sequence ID" value="NZ_AP017928.1"/>
</dbReference>
<protein>
    <recommendedName>
        <fullName evidence="4">Lipoprotein</fullName>
    </recommendedName>
</protein>
<evidence type="ECO:0000256" key="1">
    <source>
        <dbReference type="SAM" id="MobiDB-lite"/>
    </source>
</evidence>
<proteinExistence type="predicted"/>
<evidence type="ECO:0000313" key="2">
    <source>
        <dbReference type="EMBL" id="BBA34763.1"/>
    </source>
</evidence>
<evidence type="ECO:0000313" key="3">
    <source>
        <dbReference type="Proteomes" id="UP000266313"/>
    </source>
</evidence>
<dbReference type="KEGG" id="mmai:sS8_2818"/>
<name>A0A250KSV1_9GAMM</name>
<feature type="compositionally biased region" description="Low complexity" evidence="1">
    <location>
        <begin position="236"/>
        <end position="254"/>
    </location>
</feature>
<feature type="region of interest" description="Disordered" evidence="1">
    <location>
        <begin position="185"/>
        <end position="261"/>
    </location>
</feature>
<gene>
    <name evidence="2" type="ORF">sS8_2818</name>
</gene>
<dbReference type="AlphaFoldDB" id="A0A250KSV1"/>
<reference evidence="2 3" key="1">
    <citation type="submission" date="2016-12" db="EMBL/GenBank/DDBJ databases">
        <title>Genome sequencing of Methylocaldum marinum.</title>
        <authorList>
            <person name="Takeuchi M."/>
            <person name="Kamagata Y."/>
            <person name="Hiraoka S."/>
            <person name="Oshima K."/>
            <person name="Hattori M."/>
            <person name="Iwasaki W."/>
        </authorList>
    </citation>
    <scope>NUCLEOTIDE SEQUENCE [LARGE SCALE GENOMIC DNA]</scope>
    <source>
        <strain evidence="2 3">S8</strain>
    </source>
</reference>
<accession>A0A250KSV1</accession>